<keyword evidence="3" id="KW-0255">Endonuclease</keyword>
<dbReference type="PANTHER" id="PTHR36181">
    <property type="entry name" value="INTRON-ENCODED ENDONUCLEASE AI3-RELATED"/>
    <property type="match status" value="1"/>
</dbReference>
<organism evidence="3 4">
    <name type="scientific">Thanatephorus cucumeris (strain AG1-IB / isolate 7/3/14)</name>
    <name type="common">Lettuce bottom rot fungus</name>
    <name type="synonym">Rhizoctonia solani</name>
    <dbReference type="NCBI Taxonomy" id="1108050"/>
    <lineage>
        <taxon>Eukaryota</taxon>
        <taxon>Fungi</taxon>
        <taxon>Dikarya</taxon>
        <taxon>Basidiomycota</taxon>
        <taxon>Agaricomycotina</taxon>
        <taxon>Agaricomycetes</taxon>
        <taxon>Cantharellales</taxon>
        <taxon>Ceratobasidiaceae</taxon>
        <taxon>Rhizoctonia</taxon>
        <taxon>Rhizoctonia solani AG-1</taxon>
    </lineage>
</organism>
<feature type="domain" description="Homing endonuclease LAGLIDADG" evidence="2">
    <location>
        <begin position="52"/>
        <end position="153"/>
    </location>
</feature>
<dbReference type="GO" id="GO:0004519">
    <property type="term" value="F:endonuclease activity"/>
    <property type="evidence" value="ECO:0007669"/>
    <property type="project" value="UniProtKB-KW"/>
</dbReference>
<dbReference type="InterPro" id="IPR027434">
    <property type="entry name" value="Homing_endonucl"/>
</dbReference>
<dbReference type="GO" id="GO:0005739">
    <property type="term" value="C:mitochondrion"/>
    <property type="evidence" value="ECO:0007669"/>
    <property type="project" value="UniProtKB-ARBA"/>
</dbReference>
<evidence type="ECO:0000313" key="3">
    <source>
        <dbReference type="EMBL" id="CCO27499.1"/>
    </source>
</evidence>
<sequence length="335" mass="38146">MFNLVIATITLFLFIYEEPFFVLSTLLDKTLLVEFPEIDSTTLMALSPYFVTGFCDAESCFNVSVSKRIKSTVGYVVQARFVIELQLSDIDLLFKIQSFFKGIGTVTKDPVKNVCRFSVVSIKDINNLIIPHFTEYPLQSAKSVDFSIWAQIVKLLNDKKHLTLAGLQQIVSLKATLNFGLSENLKKEFPNLSVLERPNYSPDNTILNPDWISGFVEGDGSFFITIKKENNLVVAFLSITLNIREKLLLTKIQDFFSGKGKLYIASKNVVQWKVFKLTDLITISQHFVSHSLIGLKLKKFEIWREILPLIENKSYLDLQGLTQINSLNDRLKKIP</sequence>
<evidence type="ECO:0000259" key="2">
    <source>
        <dbReference type="Pfam" id="PF00961"/>
    </source>
</evidence>
<accession>M5BL39</accession>
<dbReference type="AlphaFoldDB" id="M5BL39"/>
<proteinExistence type="predicted"/>
<dbReference type="Proteomes" id="UP000012065">
    <property type="component" value="Mitochondrion MT"/>
</dbReference>
<keyword evidence="3" id="KW-0540">Nuclease</keyword>
<dbReference type="InterPro" id="IPR004860">
    <property type="entry name" value="LAGLIDADG_dom"/>
</dbReference>
<dbReference type="Pfam" id="PF00961">
    <property type="entry name" value="LAGLIDADG_1"/>
    <property type="match status" value="2"/>
</dbReference>
<keyword evidence="3" id="KW-0496">Mitochondrion</keyword>
<name>M5BL39_THACB</name>
<comment type="function">
    <text evidence="1">Mitochondrial DNA endonuclease involved in intron homing.</text>
</comment>
<dbReference type="Gene3D" id="3.10.28.10">
    <property type="entry name" value="Homing endonucleases"/>
    <property type="match status" value="2"/>
</dbReference>
<evidence type="ECO:0000256" key="1">
    <source>
        <dbReference type="ARBA" id="ARBA00002670"/>
    </source>
</evidence>
<protein>
    <submittedName>
        <fullName evidence="3">LAGLIDADG homing endonuclease</fullName>
    </submittedName>
</protein>
<feature type="domain" description="Homing endonuclease LAGLIDADG" evidence="2">
    <location>
        <begin position="212"/>
        <end position="306"/>
    </location>
</feature>
<reference evidence="3 4" key="1">
    <citation type="journal article" date="2013" name="J. Biotechnol.">
        <title>Establishment and interpretation of the genome sequence of the phytopathogenic fungus Rhizoctonia solani AG1-IB isolate 7/3/14.</title>
        <authorList>
            <person name="Wibberg D.W."/>
            <person name="Jelonek L.J."/>
            <person name="Rupp O.R."/>
            <person name="Hennig M.H."/>
            <person name="Eikmeyer F.E."/>
            <person name="Goesmann A.G."/>
            <person name="Hartmann A.H."/>
            <person name="Borriss R.B."/>
            <person name="Grosch R.G."/>
            <person name="Puehler A.P."/>
            <person name="Schlueter A.S."/>
        </authorList>
    </citation>
    <scope>NUCLEOTIDE SEQUENCE [LARGE SCALE GENOMIC DNA]</scope>
    <source>
        <strain evidence="4">AG1-IB / isolate 7/3/14</strain>
    </source>
</reference>
<dbReference type="InterPro" id="IPR051289">
    <property type="entry name" value="LAGLIDADG_Endonuclease"/>
</dbReference>
<gene>
    <name evidence="3" type="ORF">BN14_13084</name>
</gene>
<keyword evidence="3" id="KW-0378">Hydrolase</keyword>
<dbReference type="SUPFAM" id="SSF55608">
    <property type="entry name" value="Homing endonucleases"/>
    <property type="match status" value="2"/>
</dbReference>
<geneLocation type="mitochondrion" evidence="3"/>
<dbReference type="EMBL" id="HF546977">
    <property type="protein sequence ID" value="CCO27499.1"/>
    <property type="molecule type" value="Genomic_DNA"/>
</dbReference>
<evidence type="ECO:0000313" key="4">
    <source>
        <dbReference type="Proteomes" id="UP000012065"/>
    </source>
</evidence>
<dbReference type="PANTHER" id="PTHR36181:SF4">
    <property type="entry name" value="LAGLIDADG ENDONUCLEASE"/>
    <property type="match status" value="1"/>
</dbReference>